<evidence type="ECO:0000256" key="4">
    <source>
        <dbReference type="ARBA" id="ARBA00022679"/>
    </source>
</evidence>
<comment type="caution">
    <text evidence="12">The sequence shown here is derived from an EMBL/GenBank/DDBJ whole genome shotgun (WGS) entry which is preliminary data.</text>
</comment>
<name>A0A401U6J9_9BACT</name>
<dbReference type="GO" id="GO:0000155">
    <property type="term" value="F:phosphorelay sensor kinase activity"/>
    <property type="evidence" value="ECO:0007669"/>
    <property type="project" value="InterPro"/>
</dbReference>
<reference evidence="12 13" key="1">
    <citation type="submission" date="2018-11" db="EMBL/GenBank/DDBJ databases">
        <title>Chryseotalea sanarue gen. nov., sp., nov., a member of the family Cytophagaceae, isolated from a brackish lake in Hamamatsu Japan.</title>
        <authorList>
            <person name="Maejima Y."/>
            <person name="Iino T."/>
            <person name="Muraguchi Y."/>
            <person name="Fukuda K."/>
            <person name="Ohkuma M."/>
            <person name="Moriuchi R."/>
            <person name="Dohra H."/>
            <person name="Kimbara K."/>
            <person name="Shintani M."/>
        </authorList>
    </citation>
    <scope>NUCLEOTIDE SEQUENCE [LARGE SCALE GENOMIC DNA]</scope>
    <source>
        <strain evidence="12 13">Ys</strain>
    </source>
</reference>
<dbReference type="PANTHER" id="PTHR43304:SF1">
    <property type="entry name" value="PAC DOMAIN-CONTAINING PROTEIN"/>
    <property type="match status" value="1"/>
</dbReference>
<feature type="domain" description="PAC" evidence="11">
    <location>
        <begin position="476"/>
        <end position="531"/>
    </location>
</feature>
<dbReference type="InterPro" id="IPR001789">
    <property type="entry name" value="Sig_transdc_resp-reg_receiver"/>
</dbReference>
<dbReference type="Pfam" id="PF13426">
    <property type="entry name" value="PAS_9"/>
    <property type="match status" value="2"/>
</dbReference>
<dbReference type="NCBIfam" id="TIGR00229">
    <property type="entry name" value="sensory_box"/>
    <property type="match status" value="4"/>
</dbReference>
<dbReference type="InterPro" id="IPR000700">
    <property type="entry name" value="PAS-assoc_C"/>
</dbReference>
<feature type="domain" description="PAC" evidence="11">
    <location>
        <begin position="604"/>
        <end position="656"/>
    </location>
</feature>
<dbReference type="RefSeq" id="WP_127121111.1">
    <property type="nucleotide sequence ID" value="NZ_BHXQ01000001.1"/>
</dbReference>
<keyword evidence="4" id="KW-0808">Transferase</keyword>
<feature type="domain" description="PAS" evidence="10">
    <location>
        <begin position="532"/>
        <end position="602"/>
    </location>
</feature>
<dbReference type="PROSITE" id="PS50109">
    <property type="entry name" value="HIS_KIN"/>
    <property type="match status" value="1"/>
</dbReference>
<feature type="domain" description="PAC" evidence="11">
    <location>
        <begin position="725"/>
        <end position="779"/>
    </location>
</feature>
<feature type="modified residue" description="4-aspartylphosphate" evidence="6">
    <location>
        <position position="66"/>
    </location>
</feature>
<keyword evidence="13" id="KW-1185">Reference proteome</keyword>
<evidence type="ECO:0000313" key="12">
    <source>
        <dbReference type="EMBL" id="GCC50482.1"/>
    </source>
</evidence>
<dbReference type="InterPro" id="IPR013655">
    <property type="entry name" value="PAS_fold_3"/>
</dbReference>
<dbReference type="Pfam" id="PF08447">
    <property type="entry name" value="PAS_3"/>
    <property type="match status" value="1"/>
</dbReference>
<gene>
    <name evidence="12" type="ORF">SanaruYs_06970</name>
</gene>
<dbReference type="SMART" id="SM00387">
    <property type="entry name" value="HATPase_c"/>
    <property type="match status" value="1"/>
</dbReference>
<dbReference type="Pfam" id="PF00989">
    <property type="entry name" value="PAS"/>
    <property type="match status" value="1"/>
</dbReference>
<dbReference type="Gene3D" id="1.10.287.130">
    <property type="match status" value="1"/>
</dbReference>
<dbReference type="PROSITE" id="PS50113">
    <property type="entry name" value="PAC"/>
    <property type="match status" value="4"/>
</dbReference>
<dbReference type="InterPro" id="IPR011006">
    <property type="entry name" value="CheY-like_superfamily"/>
</dbReference>
<accession>A0A401U6J9</accession>
<dbReference type="SMART" id="SM00086">
    <property type="entry name" value="PAC"/>
    <property type="match status" value="4"/>
</dbReference>
<dbReference type="Pfam" id="PF08448">
    <property type="entry name" value="PAS_4"/>
    <property type="match status" value="1"/>
</dbReference>
<dbReference type="CDD" id="cd00156">
    <property type="entry name" value="REC"/>
    <property type="match status" value="1"/>
</dbReference>
<keyword evidence="3 6" id="KW-0597">Phosphoprotein</keyword>
<keyword evidence="5 12" id="KW-0418">Kinase</keyword>
<dbReference type="Pfam" id="PF00512">
    <property type="entry name" value="HisKA"/>
    <property type="match status" value="1"/>
</dbReference>
<dbReference type="Gene3D" id="3.30.450.20">
    <property type="entry name" value="PAS domain"/>
    <property type="match status" value="5"/>
</dbReference>
<dbReference type="GO" id="GO:0006355">
    <property type="term" value="P:regulation of DNA-templated transcription"/>
    <property type="evidence" value="ECO:0007669"/>
    <property type="project" value="InterPro"/>
</dbReference>
<evidence type="ECO:0000259" key="9">
    <source>
        <dbReference type="PROSITE" id="PS50110"/>
    </source>
</evidence>
<dbReference type="Proteomes" id="UP000288227">
    <property type="component" value="Unassembled WGS sequence"/>
</dbReference>
<evidence type="ECO:0000259" key="11">
    <source>
        <dbReference type="PROSITE" id="PS50113"/>
    </source>
</evidence>
<evidence type="ECO:0000259" key="8">
    <source>
        <dbReference type="PROSITE" id="PS50109"/>
    </source>
</evidence>
<dbReference type="InterPro" id="IPR005467">
    <property type="entry name" value="His_kinase_dom"/>
</dbReference>
<dbReference type="InterPro" id="IPR003594">
    <property type="entry name" value="HATPase_dom"/>
</dbReference>
<dbReference type="InterPro" id="IPR003661">
    <property type="entry name" value="HisK_dim/P_dom"/>
</dbReference>
<comment type="catalytic activity">
    <reaction evidence="1">
        <text>ATP + protein L-histidine = ADP + protein N-phospho-L-histidine.</text>
        <dbReference type="EC" id="2.7.13.3"/>
    </reaction>
</comment>
<dbReference type="PANTHER" id="PTHR43304">
    <property type="entry name" value="PHYTOCHROME-LIKE PROTEIN CPH1"/>
    <property type="match status" value="1"/>
</dbReference>
<dbReference type="InterPro" id="IPR036097">
    <property type="entry name" value="HisK_dim/P_sf"/>
</dbReference>
<sequence>MKSALVPILRSNPIKILHLEDQPSDADQVAYILKKADIAFELKLVSTRIEYIDALETFEPEVVLSDHSLPSFNSIEALEILRTTKSKIPFVLITGTVSEEFAVEAMHAGADDYILKDRMQRLPNAVTNALQKYQIKKEQEEAETKIKESEAKYRSFFENSMDGMMLTITDGKILAANPAACAMFNMTEQEICESGRFGLVDLSDPRLMPLIEQRQLTGNARGEVTFQRKDGSKFPGEITSSLFVDAYGNERTSMIIRDITERIVAEEKIATTTSSLQKALDELKKVMDSSLDMICAVDEDGCFLQVSAASEMILGYAPDELLGKKIFNFVYPEDLSKTEHSAQHVMAGNALTNFENRYVRKDGSLVTIAWSARWDENERIRYGVARDVTKLKNAEKLIVAERKRLSDLFMNAPVSMCITKGKDYVFELANPIYLELSGKKNIIGKPFREVFPELEGHDLVKLLDSIYDSGQPFQANEIEYKIDRDGNGNFTSMYQNVFQQPYRDIDGNVAGLFYFGVDVTEQVVARRKIEEAQKRYRQIVETAQEGIWVVDRLDKTTFVNGKMCELFGYTPEEMIGEEIYAFMDDEGKEIAANLMQERKNGKSGQGHFKYISKTGKEIWTNISANPLFGEDGSYEGALAMITDITEQKKIEEENKKLSDVASLTVNAVIVTDIEGRITWVNKGFERITEYTLIEVMGQKPGHLLQGPNTDKATSKYMGDCIKNSQGFRVEILNYSKSGREYWLDIEVRPIHNSQHKLTGFMAIEQDITDQKKVELERLALIDSLQNRNKDLQQFSYIVSHNLRAPIAKIMGLVSIMESESEENKFLLTKLNEEAAQLDEVVKDINTIVSARKSTKEKMEQIFFETKVNLIRQVLEETISENQATIITDFSAAPNIWSIKSYVYSIMYNLISNSIKYRKTDVPPLIEVRSTQDEKFICLSVKDNGEGIDLVKNGNKLFGLYKRFHTGNVPGKGIGLNLIKTHAESLGGRVEIDSELNKGTTFHIYIPKHDNNTEIANHTL</sequence>
<keyword evidence="7" id="KW-0175">Coiled coil</keyword>
<dbReference type="SMART" id="SM00091">
    <property type="entry name" value="PAS"/>
    <property type="match status" value="5"/>
</dbReference>
<dbReference type="SUPFAM" id="SSF55785">
    <property type="entry name" value="PYP-like sensor domain (PAS domain)"/>
    <property type="match status" value="5"/>
</dbReference>
<dbReference type="InterPro" id="IPR013767">
    <property type="entry name" value="PAS_fold"/>
</dbReference>
<feature type="domain" description="PAS" evidence="10">
    <location>
        <begin position="279"/>
        <end position="349"/>
    </location>
</feature>
<dbReference type="Pfam" id="PF00072">
    <property type="entry name" value="Response_reg"/>
    <property type="match status" value="1"/>
</dbReference>
<dbReference type="PRINTS" id="PR00344">
    <property type="entry name" value="BCTRLSENSOR"/>
</dbReference>
<dbReference type="InterPro" id="IPR052162">
    <property type="entry name" value="Sensor_kinase/Photoreceptor"/>
</dbReference>
<dbReference type="CDD" id="cd00130">
    <property type="entry name" value="PAS"/>
    <property type="match status" value="4"/>
</dbReference>
<dbReference type="Gene3D" id="3.40.50.2300">
    <property type="match status" value="1"/>
</dbReference>
<dbReference type="InterPro" id="IPR001610">
    <property type="entry name" value="PAC"/>
</dbReference>
<dbReference type="InterPro" id="IPR013656">
    <property type="entry name" value="PAS_4"/>
</dbReference>
<feature type="domain" description="Response regulatory" evidence="9">
    <location>
        <begin position="15"/>
        <end position="131"/>
    </location>
</feature>
<proteinExistence type="predicted"/>
<dbReference type="CDD" id="cd00082">
    <property type="entry name" value="HisKA"/>
    <property type="match status" value="1"/>
</dbReference>
<dbReference type="PROSITE" id="PS50112">
    <property type="entry name" value="PAS"/>
    <property type="match status" value="4"/>
</dbReference>
<dbReference type="InterPro" id="IPR000014">
    <property type="entry name" value="PAS"/>
</dbReference>
<evidence type="ECO:0000256" key="2">
    <source>
        <dbReference type="ARBA" id="ARBA00012438"/>
    </source>
</evidence>
<dbReference type="SUPFAM" id="SSF55874">
    <property type="entry name" value="ATPase domain of HSP90 chaperone/DNA topoisomerase II/histidine kinase"/>
    <property type="match status" value="1"/>
</dbReference>
<evidence type="ECO:0000256" key="7">
    <source>
        <dbReference type="SAM" id="Coils"/>
    </source>
</evidence>
<dbReference type="OrthoDB" id="9766459at2"/>
<dbReference type="InterPro" id="IPR036890">
    <property type="entry name" value="HATPase_C_sf"/>
</dbReference>
<organism evidence="12 13">
    <name type="scientific">Chryseotalea sanaruensis</name>
    <dbReference type="NCBI Taxonomy" id="2482724"/>
    <lineage>
        <taxon>Bacteria</taxon>
        <taxon>Pseudomonadati</taxon>
        <taxon>Bacteroidota</taxon>
        <taxon>Cytophagia</taxon>
        <taxon>Cytophagales</taxon>
        <taxon>Chryseotaleaceae</taxon>
        <taxon>Chryseotalea</taxon>
    </lineage>
</organism>
<evidence type="ECO:0000256" key="6">
    <source>
        <dbReference type="PROSITE-ProRule" id="PRU00169"/>
    </source>
</evidence>
<dbReference type="EMBL" id="BHXQ01000001">
    <property type="protein sequence ID" value="GCC50482.1"/>
    <property type="molecule type" value="Genomic_DNA"/>
</dbReference>
<feature type="domain" description="PAS" evidence="10">
    <location>
        <begin position="653"/>
        <end position="724"/>
    </location>
</feature>
<evidence type="ECO:0000259" key="10">
    <source>
        <dbReference type="PROSITE" id="PS50112"/>
    </source>
</evidence>
<dbReference type="InterPro" id="IPR035965">
    <property type="entry name" value="PAS-like_dom_sf"/>
</dbReference>
<evidence type="ECO:0000313" key="13">
    <source>
        <dbReference type="Proteomes" id="UP000288227"/>
    </source>
</evidence>
<dbReference type="AlphaFoldDB" id="A0A401U6J9"/>
<dbReference type="Pfam" id="PF02518">
    <property type="entry name" value="HATPase_c"/>
    <property type="match status" value="1"/>
</dbReference>
<dbReference type="PROSITE" id="PS50110">
    <property type="entry name" value="RESPONSE_REGULATORY"/>
    <property type="match status" value="1"/>
</dbReference>
<dbReference type="InterPro" id="IPR004358">
    <property type="entry name" value="Sig_transdc_His_kin-like_C"/>
</dbReference>
<feature type="domain" description="PAS" evidence="10">
    <location>
        <begin position="149"/>
        <end position="191"/>
    </location>
</feature>
<protein>
    <recommendedName>
        <fullName evidence="2">histidine kinase</fullName>
        <ecNumber evidence="2">2.7.13.3</ecNumber>
    </recommendedName>
</protein>
<dbReference type="SMART" id="SM00448">
    <property type="entry name" value="REC"/>
    <property type="match status" value="1"/>
</dbReference>
<dbReference type="SUPFAM" id="SSF52172">
    <property type="entry name" value="CheY-like"/>
    <property type="match status" value="1"/>
</dbReference>
<feature type="domain" description="PAC" evidence="11">
    <location>
        <begin position="220"/>
        <end position="271"/>
    </location>
</feature>
<dbReference type="SUPFAM" id="SSF47384">
    <property type="entry name" value="Homodimeric domain of signal transducing histidine kinase"/>
    <property type="match status" value="1"/>
</dbReference>
<dbReference type="EC" id="2.7.13.3" evidence="2"/>
<feature type="coiled-coil region" evidence="7">
    <location>
        <begin position="130"/>
        <end position="159"/>
    </location>
</feature>
<feature type="domain" description="Histidine kinase" evidence="8">
    <location>
        <begin position="797"/>
        <end position="1009"/>
    </location>
</feature>
<evidence type="ECO:0000256" key="3">
    <source>
        <dbReference type="ARBA" id="ARBA00022553"/>
    </source>
</evidence>
<dbReference type="Gene3D" id="3.30.565.10">
    <property type="entry name" value="Histidine kinase-like ATPase, C-terminal domain"/>
    <property type="match status" value="1"/>
</dbReference>
<evidence type="ECO:0000256" key="5">
    <source>
        <dbReference type="ARBA" id="ARBA00022777"/>
    </source>
</evidence>
<evidence type="ECO:0000256" key="1">
    <source>
        <dbReference type="ARBA" id="ARBA00000085"/>
    </source>
</evidence>